<gene>
    <name evidence="6" type="ORF">K452DRAFT_15640</name>
</gene>
<dbReference type="InterPro" id="IPR001138">
    <property type="entry name" value="Zn2Cys6_DnaBD"/>
</dbReference>
<keyword evidence="3" id="KW-0539">Nucleus</keyword>
<reference evidence="6" key="1">
    <citation type="journal article" date="2020" name="Stud. Mycol.">
        <title>101 Dothideomycetes genomes: a test case for predicting lifestyles and emergence of pathogens.</title>
        <authorList>
            <person name="Haridas S."/>
            <person name="Albert R."/>
            <person name="Binder M."/>
            <person name="Bloem J."/>
            <person name="Labutti K."/>
            <person name="Salamov A."/>
            <person name="Andreopoulos B."/>
            <person name="Baker S."/>
            <person name="Barry K."/>
            <person name="Bills G."/>
            <person name="Bluhm B."/>
            <person name="Cannon C."/>
            <person name="Castanera R."/>
            <person name="Culley D."/>
            <person name="Daum C."/>
            <person name="Ezra D."/>
            <person name="Gonzalez J."/>
            <person name="Henrissat B."/>
            <person name="Kuo A."/>
            <person name="Liang C."/>
            <person name="Lipzen A."/>
            <person name="Lutzoni F."/>
            <person name="Magnuson J."/>
            <person name="Mondo S."/>
            <person name="Nolan M."/>
            <person name="Ohm R."/>
            <person name="Pangilinan J."/>
            <person name="Park H.-J."/>
            <person name="Ramirez L."/>
            <person name="Alfaro M."/>
            <person name="Sun H."/>
            <person name="Tritt A."/>
            <person name="Yoshinaga Y."/>
            <person name="Zwiers L.-H."/>
            <person name="Turgeon B."/>
            <person name="Goodwin S."/>
            <person name="Spatafora J."/>
            <person name="Crous P."/>
            <person name="Grigoriev I."/>
        </authorList>
    </citation>
    <scope>NUCLEOTIDE SEQUENCE</scope>
    <source>
        <strain evidence="6">CBS 121167</strain>
    </source>
</reference>
<dbReference type="GO" id="GO:0008270">
    <property type="term" value="F:zinc ion binding"/>
    <property type="evidence" value="ECO:0007669"/>
    <property type="project" value="InterPro"/>
</dbReference>
<dbReference type="OrthoDB" id="424974at2759"/>
<feature type="region of interest" description="Disordered" evidence="4">
    <location>
        <begin position="104"/>
        <end position="137"/>
    </location>
</feature>
<dbReference type="InterPro" id="IPR050613">
    <property type="entry name" value="Sec_Metabolite_Reg"/>
</dbReference>
<feature type="compositionally biased region" description="Low complexity" evidence="4">
    <location>
        <begin position="125"/>
        <end position="135"/>
    </location>
</feature>
<dbReference type="SMART" id="SM00906">
    <property type="entry name" value="Fungal_trans"/>
    <property type="match status" value="1"/>
</dbReference>
<evidence type="ECO:0000256" key="4">
    <source>
        <dbReference type="SAM" id="MobiDB-lite"/>
    </source>
</evidence>
<keyword evidence="2" id="KW-0479">Metal-binding</keyword>
<sequence>MDDFSHPPQHATVGGTRQRIITSCLTCRRRKVKCDHKYPVCSACSRGNHTCYYANLPNHPLARAPSAAHRVTKHSAAQARGPSGHAEINARLERLESLLERAVQHPAPAATAQPAARADGKERAASSASPKSNASDLQAADGFDGTLLVENGQSHFVSSLHWALLTDELQDIKAILGHERASEDVAYGRVPTSSSLLFSSGQAVGDPLTFMPDNQHACYDLFGIFIQNVDPVTRLVHVPSLTRRFHAFIRRWESLASPVGSSPHDSYDEEQMQSFEPLAFGIFYSAINSLRPEVVTSRFRKEKQALMRQYQRGIELALEQADFLTTSSVEVIQAFVLLLTCQAREDDMSQVWPLTGVAIRIAMLQGLHREPTLFPASSMDEVQVEIRRRIWHQICHLDWRASEGKGMEPAISDDDFTTLLPRNINDSDLVEGRLSSSEVVEEEGFTDMTLQLCRLGMIKCFRKIAQSTYRLDRRMKASKLRDGEQIDTITELQNLFSETSQTINDAHAKSAQCYLRHCRLDIPIQRLTIGLTANLEWRCWLIFWCGVPKDLRQVVIAEDVRAMIFTRSISLIESLNSISSDKEAEHFQWHIGGHAAFQAIMHVLSELRDTNFVAANDMHLRSRALRALHTVYRVKGRAESNTWTVIRRMIERLDPTHECAKPHGKSGFSEKRFGEHDLSAEFFAKSPSPPLYAQMPGQYPSPSMSQQVPEPMQQHQQQPQQMPVNVSTDPQPDPLAYADAFLETTGTGPLQETYAGTMQGGYATNMGAGLPGLGRTNAGEDAGFALQDMAMDMDWVSRQTVRNAASTYFDYLFPGFLEL</sequence>
<dbReference type="InterPro" id="IPR036864">
    <property type="entry name" value="Zn2-C6_fun-type_DNA-bd_sf"/>
</dbReference>
<dbReference type="Gene3D" id="4.10.240.10">
    <property type="entry name" value="Zn(2)-C6 fungal-type DNA-binding domain"/>
    <property type="match status" value="1"/>
</dbReference>
<dbReference type="SMART" id="SM00066">
    <property type="entry name" value="GAL4"/>
    <property type="match status" value="1"/>
</dbReference>
<dbReference type="EMBL" id="ML995483">
    <property type="protein sequence ID" value="KAF2143109.1"/>
    <property type="molecule type" value="Genomic_DNA"/>
</dbReference>
<dbReference type="GO" id="GO:0006351">
    <property type="term" value="P:DNA-templated transcription"/>
    <property type="evidence" value="ECO:0007669"/>
    <property type="project" value="InterPro"/>
</dbReference>
<protein>
    <recommendedName>
        <fullName evidence="5">Zn(2)-C6 fungal-type domain-containing protein</fullName>
    </recommendedName>
</protein>
<accession>A0A6A6BG39</accession>
<evidence type="ECO:0000313" key="7">
    <source>
        <dbReference type="Proteomes" id="UP000799438"/>
    </source>
</evidence>
<dbReference type="InterPro" id="IPR007219">
    <property type="entry name" value="XnlR_reg_dom"/>
</dbReference>
<evidence type="ECO:0000256" key="3">
    <source>
        <dbReference type="ARBA" id="ARBA00023242"/>
    </source>
</evidence>
<evidence type="ECO:0000256" key="1">
    <source>
        <dbReference type="ARBA" id="ARBA00004123"/>
    </source>
</evidence>
<feature type="compositionally biased region" description="Low complexity" evidence="4">
    <location>
        <begin position="106"/>
        <end position="117"/>
    </location>
</feature>
<dbReference type="GeneID" id="54293095"/>
<organism evidence="6 7">
    <name type="scientific">Aplosporella prunicola CBS 121167</name>
    <dbReference type="NCBI Taxonomy" id="1176127"/>
    <lineage>
        <taxon>Eukaryota</taxon>
        <taxon>Fungi</taxon>
        <taxon>Dikarya</taxon>
        <taxon>Ascomycota</taxon>
        <taxon>Pezizomycotina</taxon>
        <taxon>Dothideomycetes</taxon>
        <taxon>Dothideomycetes incertae sedis</taxon>
        <taxon>Botryosphaeriales</taxon>
        <taxon>Aplosporellaceae</taxon>
        <taxon>Aplosporella</taxon>
    </lineage>
</organism>
<feature type="compositionally biased region" description="Low complexity" evidence="4">
    <location>
        <begin position="706"/>
        <end position="724"/>
    </location>
</feature>
<dbReference type="GO" id="GO:0003677">
    <property type="term" value="F:DNA binding"/>
    <property type="evidence" value="ECO:0007669"/>
    <property type="project" value="InterPro"/>
</dbReference>
<dbReference type="Proteomes" id="UP000799438">
    <property type="component" value="Unassembled WGS sequence"/>
</dbReference>
<dbReference type="PANTHER" id="PTHR31001:SF77">
    <property type="entry name" value="TRANSCRIPTION FACTOR, PUTATIVE (AFU_ORTHOLOGUE AFUA_3G12940)-RELATED"/>
    <property type="match status" value="1"/>
</dbReference>
<feature type="region of interest" description="Disordered" evidence="4">
    <location>
        <begin position="697"/>
        <end position="728"/>
    </location>
</feature>
<dbReference type="PANTHER" id="PTHR31001">
    <property type="entry name" value="UNCHARACTERIZED TRANSCRIPTIONAL REGULATORY PROTEIN"/>
    <property type="match status" value="1"/>
</dbReference>
<dbReference type="PROSITE" id="PS50048">
    <property type="entry name" value="ZN2_CY6_FUNGAL_2"/>
    <property type="match status" value="1"/>
</dbReference>
<evidence type="ECO:0000256" key="2">
    <source>
        <dbReference type="ARBA" id="ARBA00022723"/>
    </source>
</evidence>
<dbReference type="GO" id="GO:0000981">
    <property type="term" value="F:DNA-binding transcription factor activity, RNA polymerase II-specific"/>
    <property type="evidence" value="ECO:0007669"/>
    <property type="project" value="InterPro"/>
</dbReference>
<dbReference type="PROSITE" id="PS00463">
    <property type="entry name" value="ZN2_CY6_FUNGAL_1"/>
    <property type="match status" value="1"/>
</dbReference>
<dbReference type="CDD" id="cd12148">
    <property type="entry name" value="fungal_TF_MHR"/>
    <property type="match status" value="1"/>
</dbReference>
<dbReference type="AlphaFoldDB" id="A0A6A6BG39"/>
<dbReference type="CDD" id="cd00067">
    <property type="entry name" value="GAL4"/>
    <property type="match status" value="1"/>
</dbReference>
<dbReference type="Pfam" id="PF04082">
    <property type="entry name" value="Fungal_trans"/>
    <property type="match status" value="1"/>
</dbReference>
<evidence type="ECO:0000259" key="5">
    <source>
        <dbReference type="PROSITE" id="PS50048"/>
    </source>
</evidence>
<dbReference type="Pfam" id="PF00172">
    <property type="entry name" value="Zn_clus"/>
    <property type="match status" value="1"/>
</dbReference>
<name>A0A6A6BG39_9PEZI</name>
<keyword evidence="7" id="KW-1185">Reference proteome</keyword>
<dbReference type="RefSeq" id="XP_033398821.1">
    <property type="nucleotide sequence ID" value="XM_033535601.1"/>
</dbReference>
<proteinExistence type="predicted"/>
<feature type="domain" description="Zn(2)-C6 fungal-type" evidence="5">
    <location>
        <begin position="23"/>
        <end position="53"/>
    </location>
</feature>
<evidence type="ECO:0000313" key="6">
    <source>
        <dbReference type="EMBL" id="KAF2143109.1"/>
    </source>
</evidence>
<comment type="subcellular location">
    <subcellularLocation>
        <location evidence="1">Nucleus</location>
    </subcellularLocation>
</comment>
<dbReference type="GO" id="GO:0005634">
    <property type="term" value="C:nucleus"/>
    <property type="evidence" value="ECO:0007669"/>
    <property type="project" value="UniProtKB-SubCell"/>
</dbReference>
<dbReference type="SUPFAM" id="SSF57701">
    <property type="entry name" value="Zn2/Cys6 DNA-binding domain"/>
    <property type="match status" value="1"/>
</dbReference>